<dbReference type="Proteomes" id="UP000234857">
    <property type="component" value="Unassembled WGS sequence"/>
</dbReference>
<comment type="caution">
    <text evidence="2">The sequence shown here is derived from an EMBL/GenBank/DDBJ whole genome shotgun (WGS) entry which is preliminary data.</text>
</comment>
<accession>A0A2N5ZJC8</accession>
<protein>
    <recommendedName>
        <fullName evidence="4">Tetratricopeptide repeat protein</fullName>
    </recommendedName>
</protein>
<feature type="repeat" description="TPR" evidence="1">
    <location>
        <begin position="518"/>
        <end position="551"/>
    </location>
</feature>
<dbReference type="PANTHER" id="PTHR12558">
    <property type="entry name" value="CELL DIVISION CYCLE 16,23,27"/>
    <property type="match status" value="1"/>
</dbReference>
<dbReference type="Pfam" id="PF13414">
    <property type="entry name" value="TPR_11"/>
    <property type="match status" value="1"/>
</dbReference>
<dbReference type="AlphaFoldDB" id="A0A2N5ZJC8"/>
<dbReference type="InterPro" id="IPR019734">
    <property type="entry name" value="TPR_rpt"/>
</dbReference>
<feature type="repeat" description="TPR" evidence="1">
    <location>
        <begin position="34"/>
        <end position="67"/>
    </location>
</feature>
<dbReference type="PROSITE" id="PS51257">
    <property type="entry name" value="PROKAR_LIPOPROTEIN"/>
    <property type="match status" value="1"/>
</dbReference>
<dbReference type="SUPFAM" id="SSF48452">
    <property type="entry name" value="TPR-like"/>
    <property type="match status" value="3"/>
</dbReference>
<feature type="repeat" description="TPR" evidence="1">
    <location>
        <begin position="484"/>
        <end position="517"/>
    </location>
</feature>
<evidence type="ECO:0000256" key="1">
    <source>
        <dbReference type="PROSITE-ProRule" id="PRU00339"/>
    </source>
</evidence>
<gene>
    <name evidence="2" type="ORF">C0601_04000</name>
</gene>
<organism evidence="2 3">
    <name type="scientific">Muiribacterium halophilum</name>
    <dbReference type="NCBI Taxonomy" id="2053465"/>
    <lineage>
        <taxon>Bacteria</taxon>
        <taxon>Candidatus Muiribacteriota</taxon>
        <taxon>Candidatus Muiribacteriia</taxon>
        <taxon>Candidatus Muiribacteriales</taxon>
        <taxon>Candidatus Muiribacteriaceae</taxon>
        <taxon>Candidatus Muiribacterium</taxon>
    </lineage>
</organism>
<dbReference type="SMART" id="SM00028">
    <property type="entry name" value="TPR"/>
    <property type="match status" value="9"/>
</dbReference>
<dbReference type="EMBL" id="PKTG01000053">
    <property type="protein sequence ID" value="PLX18746.1"/>
    <property type="molecule type" value="Genomic_DNA"/>
</dbReference>
<dbReference type="Gene3D" id="1.25.40.10">
    <property type="entry name" value="Tetratricopeptide repeat domain"/>
    <property type="match status" value="5"/>
</dbReference>
<dbReference type="PROSITE" id="PS50293">
    <property type="entry name" value="TPR_REGION"/>
    <property type="match status" value="2"/>
</dbReference>
<sequence length="753" mass="88672">MKKILAFLILINIIFITSCGRKANSKKLSELGKSDQTYQIALQYEMSGEKEKAIDLYHDLVATNPYNVDAVKKLYQMNKEEGLMYFNGGQFKKAISYLDVAYKFYKTKELKQKLVDSMIYVQENTEKKKEKIDLLEKVLLIDTENIGALKKIASLIENDDPEKAVAYYSKLSRLAPDDEGIKLRISRLNQMTGNDTQEISIDAIENAENLDFSDEDYEFYFKRAKEVYDAGDIKKAAKIYNLLLPNSKSPEHTSLFVKKLIEANYLMKNYTDNLVLYSKYEADAVSDNRNAFFILLSYLELGKADQFYSLYQKLSNRLAFEKNQELYMIFKYHLAKDDKESVESMIEDIKANGDDEFTARILNELALYFAHKADYRSAIFYLTQEKAYSESPEIWFNEGIFLDKVKEYKKALQVYKKAVDMSPETPKYYYYYILSLKRNRKYDEMETQKNIVLQKFKNSKWADYVKRIFGERDMAGNVKMFSDFESYYNYGIEFAKNGEFEKAVYNFKMAYRLQPENFNILINIGNVYFTMGKYDEAIPFYIKAEEFSKNNSYIKFFLGKCYVELKLFDEAKDQIRESYNLDEENVDALKLLEEIKDEESIADTRFESLKKIGISSFNEDFVDISYGFFKKAYEIKHDDIFILTSLVNILMKKQLDEEAEKYLKRLVGLYGSDYDALKLSYNFYKDRDKEKAIRILESMKALFPEEKSVYLNLVKELKLLNKKEKALEITDEVKQRFPQDFKFHEELTKELEN</sequence>
<evidence type="ECO:0000313" key="2">
    <source>
        <dbReference type="EMBL" id="PLX18746.1"/>
    </source>
</evidence>
<dbReference type="InterPro" id="IPR011990">
    <property type="entry name" value="TPR-like_helical_dom_sf"/>
</dbReference>
<feature type="repeat" description="TPR" evidence="1">
    <location>
        <begin position="392"/>
        <end position="425"/>
    </location>
</feature>
<proteinExistence type="predicted"/>
<keyword evidence="1" id="KW-0802">TPR repeat</keyword>
<evidence type="ECO:0008006" key="4">
    <source>
        <dbReference type="Google" id="ProtNLM"/>
    </source>
</evidence>
<dbReference type="Pfam" id="PF13181">
    <property type="entry name" value="TPR_8"/>
    <property type="match status" value="1"/>
</dbReference>
<reference evidence="2 3" key="1">
    <citation type="submission" date="2017-11" db="EMBL/GenBank/DDBJ databases">
        <title>Genome-resolved metagenomics identifies genetic mobility, metabolic interactions, and unexpected diversity in perchlorate-reducing communities.</title>
        <authorList>
            <person name="Barnum T.P."/>
            <person name="Figueroa I.A."/>
            <person name="Carlstrom C.I."/>
            <person name="Lucas L.N."/>
            <person name="Engelbrektson A.L."/>
            <person name="Coates J.D."/>
        </authorList>
    </citation>
    <scope>NUCLEOTIDE SEQUENCE [LARGE SCALE GENOMIC DNA]</scope>
    <source>
        <strain evidence="2">BM706</strain>
    </source>
</reference>
<dbReference type="PROSITE" id="PS50005">
    <property type="entry name" value="TPR"/>
    <property type="match status" value="5"/>
</dbReference>
<feature type="repeat" description="TPR" evidence="1">
    <location>
        <begin position="552"/>
        <end position="585"/>
    </location>
</feature>
<evidence type="ECO:0000313" key="3">
    <source>
        <dbReference type="Proteomes" id="UP000234857"/>
    </source>
</evidence>
<dbReference type="PANTHER" id="PTHR12558:SF13">
    <property type="entry name" value="CELL DIVISION CYCLE PROTEIN 27 HOMOLOG"/>
    <property type="match status" value="1"/>
</dbReference>
<name>A0A2N5ZJC8_MUIH1</name>